<dbReference type="Proteomes" id="UP000034491">
    <property type="component" value="Unassembled WGS sequence"/>
</dbReference>
<dbReference type="EMBL" id="LANI01000032">
    <property type="protein sequence ID" value="KKJ75408.1"/>
    <property type="molecule type" value="Genomic_DNA"/>
</dbReference>
<gene>
    <name evidence="1" type="ORF">WH95_18350</name>
</gene>
<organism evidence="1 2">
    <name type="scientific">Kiloniella litopenaei</name>
    <dbReference type="NCBI Taxonomy" id="1549748"/>
    <lineage>
        <taxon>Bacteria</taxon>
        <taxon>Pseudomonadati</taxon>
        <taxon>Pseudomonadota</taxon>
        <taxon>Alphaproteobacteria</taxon>
        <taxon>Rhodospirillales</taxon>
        <taxon>Kiloniellaceae</taxon>
        <taxon>Kiloniella</taxon>
    </lineage>
</organism>
<name>A0A0M2R7A0_9PROT</name>
<protein>
    <submittedName>
        <fullName evidence="1">Uncharacterized protein</fullName>
    </submittedName>
</protein>
<comment type="caution">
    <text evidence="1">The sequence shown here is derived from an EMBL/GenBank/DDBJ whole genome shotgun (WGS) entry which is preliminary data.</text>
</comment>
<accession>A0A0M2R7A0</accession>
<sequence>MSVMHIIKDGRVVAVNPFDDHPDKGIGVIRKSNYDDEITPDQYEALRKVVPDEVKTRLVPIATTEGDR</sequence>
<dbReference type="AlphaFoldDB" id="A0A0M2R7A0"/>
<keyword evidence="2" id="KW-1185">Reference proteome</keyword>
<evidence type="ECO:0000313" key="2">
    <source>
        <dbReference type="Proteomes" id="UP000034491"/>
    </source>
</evidence>
<reference evidence="1 2" key="1">
    <citation type="submission" date="2015-03" db="EMBL/GenBank/DDBJ databases">
        <title>Genome sequence of Kiloniella sp. P1-1, isolated from the gut microflora of Pacific white shrimp, Penaeus vannamei.</title>
        <authorList>
            <person name="Shao Z."/>
            <person name="Wang L."/>
            <person name="Li X."/>
        </authorList>
    </citation>
    <scope>NUCLEOTIDE SEQUENCE [LARGE SCALE GENOMIC DNA]</scope>
    <source>
        <strain evidence="1 2">P1-1</strain>
    </source>
</reference>
<evidence type="ECO:0000313" key="1">
    <source>
        <dbReference type="EMBL" id="KKJ75408.1"/>
    </source>
</evidence>
<proteinExistence type="predicted"/>
<dbReference type="STRING" id="1549748.WH95_18350"/>